<evidence type="ECO:0000259" key="4">
    <source>
        <dbReference type="PROSITE" id="PS51352"/>
    </source>
</evidence>
<dbReference type="Gene3D" id="3.40.50.11210">
    <property type="entry name" value="Rap/Ran-GAP"/>
    <property type="match status" value="1"/>
</dbReference>
<dbReference type="InterPro" id="IPR050989">
    <property type="entry name" value="Rap1_Ran_GAP"/>
</dbReference>
<dbReference type="InterPro" id="IPR013766">
    <property type="entry name" value="Thioredoxin_domain"/>
</dbReference>
<sequence>MNELEKVLDEELKNFEEFTDNSFNEWEEISTEDETTESFLFTKSKYWKVEPFDENYGLQDLEVFQDNTSFKDHFYNQGCYHLAVQHSENGSFVFSVISSPTKEDRLLVLCDSQEESQMKEISSSSLEVPFINKLFCKGPPVSSVVKAFDENLEGSKVVSCLNQKEEQEILTMENTSNIKQFKFGVMYVADGQTQETDFLSNQKGSSEWDEFLDLLGDHINLLGWKEYSGGLNTKRDRSGKQSVFTKWNDFDIMWHVSTLLPYSEKDPQQLIKKKHIGNDVVVIIFIDGKGKYNPESLKSRQNHILIAVQPLTNKNETKYRVEVVSKKSVPLYQPQLPVPPIFGKEELRDFLLTKGHCKRLAKPYGEAADAFVNEQNVVLAEVECDSDGKDLCEKYAIRGYPTLYFFGRNKKDDKEDYAGGRELEDIVKYMNEKAGTFRLPDGSLDPAAGRNDELDKLAQRFMEETEERDNILEETEKKNEELENEFVWYAKVMRMIIKKGDDYIETEPKRLEKMINSGNLSKKKIGDFSKKLLVLEAFNPEE</sequence>
<dbReference type="PROSITE" id="PS50085">
    <property type="entry name" value="RAPGAP"/>
    <property type="match status" value="1"/>
</dbReference>
<feature type="domain" description="Rap-GAP" evidence="3">
    <location>
        <begin position="169"/>
        <end position="382"/>
    </location>
</feature>
<dbReference type="GO" id="GO:0051056">
    <property type="term" value="P:regulation of small GTPase mediated signal transduction"/>
    <property type="evidence" value="ECO:0007669"/>
    <property type="project" value="InterPro"/>
</dbReference>
<dbReference type="Pfam" id="PF07749">
    <property type="entry name" value="ERp29"/>
    <property type="match status" value="1"/>
</dbReference>
<evidence type="ECO:0000256" key="2">
    <source>
        <dbReference type="SAM" id="Coils"/>
    </source>
</evidence>
<feature type="coiled-coil region" evidence="2">
    <location>
        <begin position="454"/>
        <end position="492"/>
    </location>
</feature>
<evidence type="ECO:0000256" key="1">
    <source>
        <dbReference type="ARBA" id="ARBA00022468"/>
    </source>
</evidence>
<gene>
    <name evidence="5" type="ORF">M0812_13374</name>
</gene>
<accession>A0AAV7ZJN7</accession>
<proteinExistence type="predicted"/>
<feature type="domain" description="Thioredoxin" evidence="4">
    <location>
        <begin position="297"/>
        <end position="435"/>
    </location>
</feature>
<dbReference type="PANTHER" id="PTHR15711">
    <property type="entry name" value="RAP GTPASE-ACTIVATING PROTEIN"/>
    <property type="match status" value="1"/>
</dbReference>
<evidence type="ECO:0000259" key="3">
    <source>
        <dbReference type="PROSITE" id="PS50085"/>
    </source>
</evidence>
<dbReference type="Gene3D" id="3.40.30.10">
    <property type="entry name" value="Glutaredoxin"/>
    <property type="match status" value="1"/>
</dbReference>
<dbReference type="Proteomes" id="UP001146793">
    <property type="component" value="Unassembled WGS sequence"/>
</dbReference>
<dbReference type="FunFam" id="3.40.50.11210:FF:000001">
    <property type="entry name" value="Ral GTPase-activating protein subunit alpha-1 isoform 1"/>
    <property type="match status" value="1"/>
</dbReference>
<dbReference type="EMBL" id="JANTQA010000029">
    <property type="protein sequence ID" value="KAJ3441364.1"/>
    <property type="molecule type" value="Genomic_DNA"/>
</dbReference>
<dbReference type="Gene3D" id="1.20.1150.12">
    <property type="entry name" value="Endoplasmic reticulum resident protein 29, C-terminal domain"/>
    <property type="match status" value="1"/>
</dbReference>
<name>A0AAV7ZJN7_9EUKA</name>
<dbReference type="SUPFAM" id="SSF47933">
    <property type="entry name" value="ERP29 C domain-like"/>
    <property type="match status" value="1"/>
</dbReference>
<dbReference type="SUPFAM" id="SSF111347">
    <property type="entry name" value="Rap/Ran-GAP"/>
    <property type="match status" value="1"/>
</dbReference>
<dbReference type="GO" id="GO:0005096">
    <property type="term" value="F:GTPase activator activity"/>
    <property type="evidence" value="ECO:0007669"/>
    <property type="project" value="UniProtKB-KW"/>
</dbReference>
<dbReference type="InterPro" id="IPR000331">
    <property type="entry name" value="Rap/Ran_GAP_dom"/>
</dbReference>
<evidence type="ECO:0000313" key="5">
    <source>
        <dbReference type="EMBL" id="KAJ3441364.1"/>
    </source>
</evidence>
<dbReference type="Pfam" id="PF02145">
    <property type="entry name" value="Rap_GAP"/>
    <property type="match status" value="1"/>
</dbReference>
<dbReference type="SUPFAM" id="SSF52833">
    <property type="entry name" value="Thioredoxin-like"/>
    <property type="match status" value="1"/>
</dbReference>
<reference evidence="5" key="1">
    <citation type="submission" date="2022-08" db="EMBL/GenBank/DDBJ databases">
        <title>Novel sulphate-reducing endosymbionts in the free-living metamonad Anaeramoeba.</title>
        <authorList>
            <person name="Jerlstrom-Hultqvist J."/>
            <person name="Cepicka I."/>
            <person name="Gallot-Lavallee L."/>
            <person name="Salas-Leiva D."/>
            <person name="Curtis B.A."/>
            <person name="Zahonova K."/>
            <person name="Pipaliya S."/>
            <person name="Dacks J."/>
            <person name="Roger A.J."/>
        </authorList>
    </citation>
    <scope>NUCLEOTIDE SEQUENCE</scope>
    <source>
        <strain evidence="5">Busselton2</strain>
    </source>
</reference>
<dbReference type="GO" id="GO:0005783">
    <property type="term" value="C:endoplasmic reticulum"/>
    <property type="evidence" value="ECO:0007669"/>
    <property type="project" value="InterPro"/>
</dbReference>
<evidence type="ECO:0000313" key="6">
    <source>
        <dbReference type="Proteomes" id="UP001146793"/>
    </source>
</evidence>
<keyword evidence="2" id="KW-0175">Coiled coil</keyword>
<dbReference type="InterPro" id="IPR036356">
    <property type="entry name" value="ERp29_C_sf"/>
</dbReference>
<dbReference type="InterPro" id="IPR011679">
    <property type="entry name" value="ERp29_C"/>
</dbReference>
<dbReference type="InterPro" id="IPR035974">
    <property type="entry name" value="Rap/Ran-GAP_sf"/>
</dbReference>
<organism evidence="5 6">
    <name type="scientific">Anaeramoeba flamelloides</name>
    <dbReference type="NCBI Taxonomy" id="1746091"/>
    <lineage>
        <taxon>Eukaryota</taxon>
        <taxon>Metamonada</taxon>
        <taxon>Anaeramoebidae</taxon>
        <taxon>Anaeramoeba</taxon>
    </lineage>
</organism>
<protein>
    <submittedName>
        <fullName evidence="5">Rap gtpase-activating protein</fullName>
    </submittedName>
</protein>
<keyword evidence="1" id="KW-0343">GTPase activation</keyword>
<dbReference type="InterPro" id="IPR036249">
    <property type="entry name" value="Thioredoxin-like_sf"/>
</dbReference>
<dbReference type="PROSITE" id="PS51352">
    <property type="entry name" value="THIOREDOXIN_2"/>
    <property type="match status" value="1"/>
</dbReference>
<comment type="caution">
    <text evidence="5">The sequence shown here is derived from an EMBL/GenBank/DDBJ whole genome shotgun (WGS) entry which is preliminary data.</text>
</comment>
<dbReference type="AlphaFoldDB" id="A0AAV7ZJN7"/>